<dbReference type="HOGENOM" id="CLU_157824_0_0_10"/>
<dbReference type="STRING" id="886377.Murru_1391"/>
<protein>
    <submittedName>
        <fullName evidence="2">Uncharacterized protein</fullName>
    </submittedName>
</protein>
<dbReference type="InterPro" id="IPR046166">
    <property type="entry name" value="DUF6168"/>
</dbReference>
<dbReference type="RefSeq" id="WP_014032713.1">
    <property type="nucleotide sequence ID" value="NC_015945.1"/>
</dbReference>
<keyword evidence="3" id="KW-1185">Reference proteome</keyword>
<dbReference type="Pfam" id="PF19665">
    <property type="entry name" value="DUF6168"/>
    <property type="match status" value="1"/>
</dbReference>
<keyword evidence="1" id="KW-1133">Transmembrane helix</keyword>
<gene>
    <name evidence="2" type="ordered locus">Murru_1391</name>
</gene>
<evidence type="ECO:0000256" key="1">
    <source>
        <dbReference type="SAM" id="Phobius"/>
    </source>
</evidence>
<dbReference type="KEGG" id="mrs:Murru_1391"/>
<evidence type="ECO:0000313" key="2">
    <source>
        <dbReference type="EMBL" id="AEM70432.1"/>
    </source>
</evidence>
<dbReference type="Proteomes" id="UP000008908">
    <property type="component" value="Chromosome"/>
</dbReference>
<accession>G2PPQ1</accession>
<reference evidence="2 3" key="2">
    <citation type="journal article" date="2012" name="Stand. Genomic Sci.">
        <title>Complete genome sequence of the facultatively anaerobic, appendaged bacterium Muricauda ruestringensis type strain (B1(T)).</title>
        <authorList>
            <person name="Huntemann M."/>
            <person name="Teshima H."/>
            <person name="Lapidus A."/>
            <person name="Nolan M."/>
            <person name="Lucas S."/>
            <person name="Hammon N."/>
            <person name="Deshpande S."/>
            <person name="Cheng J.F."/>
            <person name="Tapia R."/>
            <person name="Goodwin L.A."/>
            <person name="Pitluck S."/>
            <person name="Liolios K."/>
            <person name="Pagani I."/>
            <person name="Ivanova N."/>
            <person name="Mavromatis K."/>
            <person name="Mikhailova N."/>
            <person name="Pati A."/>
            <person name="Chen A."/>
            <person name="Palaniappan K."/>
            <person name="Land M."/>
            <person name="Hauser L."/>
            <person name="Pan C."/>
            <person name="Brambilla E.M."/>
            <person name="Rohde M."/>
            <person name="Spring S."/>
            <person name="Goker M."/>
            <person name="Detter J.C."/>
            <person name="Bristow J."/>
            <person name="Eisen J.A."/>
            <person name="Markowitz V."/>
            <person name="Hugenholtz P."/>
            <person name="Kyrpides N.C."/>
            <person name="Klenk H.P."/>
            <person name="Woyke T."/>
        </authorList>
    </citation>
    <scope>NUCLEOTIDE SEQUENCE [LARGE SCALE GENOMIC DNA]</scope>
    <source>
        <strain evidence="3">DSM 13258 / LMG 19739 / B1</strain>
    </source>
</reference>
<keyword evidence="1" id="KW-0812">Transmembrane</keyword>
<feature type="transmembrane region" description="Helical" evidence="1">
    <location>
        <begin position="39"/>
        <end position="59"/>
    </location>
</feature>
<feature type="transmembrane region" description="Helical" evidence="1">
    <location>
        <begin position="71"/>
        <end position="94"/>
    </location>
</feature>
<dbReference type="AlphaFoldDB" id="G2PPQ1"/>
<keyword evidence="1" id="KW-0472">Membrane</keyword>
<reference evidence="3" key="1">
    <citation type="submission" date="2011-08" db="EMBL/GenBank/DDBJ databases">
        <title>The complete genome of Muricauda ruestringensis DSM 13258.</title>
        <authorList>
            <person name="Lucas S."/>
            <person name="Han J."/>
            <person name="Lapidus A."/>
            <person name="Bruce D."/>
            <person name="Goodwin L."/>
            <person name="Pitluck S."/>
            <person name="Peters L."/>
            <person name="Kyrpides N."/>
            <person name="Mavromatis K."/>
            <person name="Ivanova N."/>
            <person name="Ovchinnikova G."/>
            <person name="Teshima H."/>
            <person name="Detter J.C."/>
            <person name="Tapia R."/>
            <person name="Han C."/>
            <person name="Land M."/>
            <person name="Hauser L."/>
            <person name="Markowitz V."/>
            <person name="Cheng J.-F."/>
            <person name="Hugenholtz P."/>
            <person name="Woyke T."/>
            <person name="Wu D."/>
            <person name="Spring S."/>
            <person name="Schroeder M."/>
            <person name="Brambilla E."/>
            <person name="Klenk H.-P."/>
            <person name="Eisen J.A."/>
        </authorList>
    </citation>
    <scope>NUCLEOTIDE SEQUENCE [LARGE SCALE GENOMIC DNA]</scope>
    <source>
        <strain evidence="3">DSM 13258 / LMG 19739 / B1</strain>
    </source>
</reference>
<dbReference type="EMBL" id="CP002999">
    <property type="protein sequence ID" value="AEM70432.1"/>
    <property type="molecule type" value="Genomic_DNA"/>
</dbReference>
<name>G2PPQ1_ALLRU</name>
<proteinExistence type="predicted"/>
<sequence>MRGKGLLQATVFILSFILTYLLHAYLIGCNSFFKDCALFKPYVFLLSFTLLVVIVFLILAQIKKLKDQLGFIYMSTLALKLILFVVLFQNYFFGDSVEIQINKGHFLIPVFLGLGCEVVFLSQLLKRIE</sequence>
<organism evidence="2 3">
    <name type="scientific">Allomuricauda ruestringensis (strain DSM 13258 / CIP 107369 / LMG 19739 / B1)</name>
    <name type="common">Muricauda ruestringensis</name>
    <dbReference type="NCBI Taxonomy" id="886377"/>
    <lineage>
        <taxon>Bacteria</taxon>
        <taxon>Pseudomonadati</taxon>
        <taxon>Bacteroidota</taxon>
        <taxon>Flavobacteriia</taxon>
        <taxon>Flavobacteriales</taxon>
        <taxon>Flavobacteriaceae</taxon>
        <taxon>Flagellimonas</taxon>
    </lineage>
</organism>
<evidence type="ECO:0000313" key="3">
    <source>
        <dbReference type="Proteomes" id="UP000008908"/>
    </source>
</evidence>
<feature type="transmembrane region" description="Helical" evidence="1">
    <location>
        <begin position="106"/>
        <end position="125"/>
    </location>
</feature>
<feature type="transmembrane region" description="Helical" evidence="1">
    <location>
        <begin position="12"/>
        <end position="33"/>
    </location>
</feature>